<dbReference type="InterPro" id="IPR005598">
    <property type="entry name" value="ATP_synth_I"/>
</dbReference>
<evidence type="ECO:0000256" key="4">
    <source>
        <dbReference type="ARBA" id="ARBA00022989"/>
    </source>
</evidence>
<dbReference type="Pfam" id="PF03899">
    <property type="entry name" value="ATP-synt_I"/>
    <property type="match status" value="1"/>
</dbReference>
<feature type="transmembrane region" description="Helical" evidence="6">
    <location>
        <begin position="12"/>
        <end position="45"/>
    </location>
</feature>
<dbReference type="RefSeq" id="WP_078710889.1">
    <property type="nucleotide sequence ID" value="NZ_FUWY01000001.1"/>
</dbReference>
<name>A0A1T4KBE8_9FIRM</name>
<evidence type="ECO:0000256" key="6">
    <source>
        <dbReference type="SAM" id="Phobius"/>
    </source>
</evidence>
<accession>A0A1T4KBE8</accession>
<evidence type="ECO:0008006" key="9">
    <source>
        <dbReference type="Google" id="ProtNLM"/>
    </source>
</evidence>
<evidence type="ECO:0000313" key="7">
    <source>
        <dbReference type="EMBL" id="SJZ39697.1"/>
    </source>
</evidence>
<keyword evidence="3 6" id="KW-0812">Transmembrane</keyword>
<feature type="transmembrane region" description="Helical" evidence="6">
    <location>
        <begin position="92"/>
        <end position="111"/>
    </location>
</feature>
<keyword evidence="5 6" id="KW-0472">Membrane</keyword>
<keyword evidence="8" id="KW-1185">Reference proteome</keyword>
<dbReference type="Proteomes" id="UP000243297">
    <property type="component" value="Unassembled WGS sequence"/>
</dbReference>
<feature type="transmembrane region" description="Helical" evidence="6">
    <location>
        <begin position="65"/>
        <end position="86"/>
    </location>
</feature>
<dbReference type="AlphaFoldDB" id="A0A1T4KBE8"/>
<dbReference type="EMBL" id="FUWY01000001">
    <property type="protein sequence ID" value="SJZ39697.1"/>
    <property type="molecule type" value="Genomic_DNA"/>
</dbReference>
<gene>
    <name evidence="7" type="ORF">SAMN02745191_0451</name>
</gene>
<keyword evidence="4 6" id="KW-1133">Transmembrane helix</keyword>
<proteinExistence type="predicted"/>
<evidence type="ECO:0000256" key="3">
    <source>
        <dbReference type="ARBA" id="ARBA00022692"/>
    </source>
</evidence>
<keyword evidence="2" id="KW-1003">Cell membrane</keyword>
<evidence type="ECO:0000313" key="8">
    <source>
        <dbReference type="Proteomes" id="UP000243297"/>
    </source>
</evidence>
<evidence type="ECO:0000256" key="5">
    <source>
        <dbReference type="ARBA" id="ARBA00023136"/>
    </source>
</evidence>
<comment type="subcellular location">
    <subcellularLocation>
        <location evidence="1">Cell membrane</location>
        <topology evidence="1">Multi-pass membrane protein</topology>
    </subcellularLocation>
</comment>
<dbReference type="STRING" id="118967.SAMN02745191_0451"/>
<dbReference type="GO" id="GO:0005886">
    <property type="term" value="C:plasma membrane"/>
    <property type="evidence" value="ECO:0007669"/>
    <property type="project" value="UniProtKB-SubCell"/>
</dbReference>
<reference evidence="8" key="1">
    <citation type="submission" date="2017-02" db="EMBL/GenBank/DDBJ databases">
        <authorList>
            <person name="Varghese N."/>
            <person name="Submissions S."/>
        </authorList>
    </citation>
    <scope>NUCLEOTIDE SEQUENCE [LARGE SCALE GENOMIC DNA]</scope>
    <source>
        <strain evidence="8">ATCC 25662</strain>
    </source>
</reference>
<organism evidence="7 8">
    <name type="scientific">Anaerorhabdus furcosa</name>
    <dbReference type="NCBI Taxonomy" id="118967"/>
    <lineage>
        <taxon>Bacteria</taxon>
        <taxon>Bacillati</taxon>
        <taxon>Bacillota</taxon>
        <taxon>Erysipelotrichia</taxon>
        <taxon>Erysipelotrichales</taxon>
        <taxon>Erysipelotrichaceae</taxon>
        <taxon>Anaerorhabdus</taxon>
    </lineage>
</organism>
<sequence>MNIEISKTIKPTLILCGVVMVIGLFFGYRFSLGVLVGTIISILHLYRLERNITLGLENKKKIGGWIFMFLTDLILLAIPLMLAVVLPQFFDFIGAAVGLLLNKVIIYSMNLRRKE</sequence>
<evidence type="ECO:0000256" key="1">
    <source>
        <dbReference type="ARBA" id="ARBA00004651"/>
    </source>
</evidence>
<evidence type="ECO:0000256" key="2">
    <source>
        <dbReference type="ARBA" id="ARBA00022475"/>
    </source>
</evidence>
<protein>
    <recommendedName>
        <fullName evidence="9">ATP synthase I chain</fullName>
    </recommendedName>
</protein>